<name>A0ACC2U4N9_9FUNG</name>
<evidence type="ECO:0000313" key="2">
    <source>
        <dbReference type="Proteomes" id="UP001165960"/>
    </source>
</evidence>
<protein>
    <submittedName>
        <fullName evidence="1">Uncharacterized protein</fullName>
    </submittedName>
</protein>
<accession>A0ACC2U4N9</accession>
<dbReference type="EMBL" id="QTSX02001457">
    <property type="protein sequence ID" value="KAJ9081800.1"/>
    <property type="molecule type" value="Genomic_DNA"/>
</dbReference>
<keyword evidence="2" id="KW-1185">Reference proteome</keyword>
<reference evidence="1" key="1">
    <citation type="submission" date="2022-04" db="EMBL/GenBank/DDBJ databases">
        <title>Genome of the entomopathogenic fungus Entomophthora muscae.</title>
        <authorList>
            <person name="Elya C."/>
            <person name="Lovett B.R."/>
            <person name="Lee E."/>
            <person name="Macias A.M."/>
            <person name="Hajek A.E."/>
            <person name="De Bivort B.L."/>
            <person name="Kasson M.T."/>
            <person name="De Fine Licht H.H."/>
            <person name="Stajich J.E."/>
        </authorList>
    </citation>
    <scope>NUCLEOTIDE SEQUENCE</scope>
    <source>
        <strain evidence="1">Berkeley</strain>
    </source>
</reference>
<dbReference type="Proteomes" id="UP001165960">
    <property type="component" value="Unassembled WGS sequence"/>
</dbReference>
<comment type="caution">
    <text evidence="1">The sequence shown here is derived from an EMBL/GenBank/DDBJ whole genome shotgun (WGS) entry which is preliminary data.</text>
</comment>
<gene>
    <name evidence="1" type="ORF">DSO57_1010912</name>
</gene>
<organism evidence="1 2">
    <name type="scientific">Entomophthora muscae</name>
    <dbReference type="NCBI Taxonomy" id="34485"/>
    <lineage>
        <taxon>Eukaryota</taxon>
        <taxon>Fungi</taxon>
        <taxon>Fungi incertae sedis</taxon>
        <taxon>Zoopagomycota</taxon>
        <taxon>Entomophthoromycotina</taxon>
        <taxon>Entomophthoromycetes</taxon>
        <taxon>Entomophthorales</taxon>
        <taxon>Entomophthoraceae</taxon>
        <taxon>Entomophthora</taxon>
    </lineage>
</organism>
<evidence type="ECO:0000313" key="1">
    <source>
        <dbReference type="EMBL" id="KAJ9081800.1"/>
    </source>
</evidence>
<sequence length="255" mass="29767">MLHFALFLVVQSKIDLHRLCVARNHMRFDETLPFNDANLPEHSGFAAVGWTKPGKYPKLDSKSYWLNKVKSQDYPKPRMSDKLCFSKNESHTFTETCYKPVASSFWWGDSVKLSHRIFCVTEEYEFSLKSPQQSIFATHNSNFKHDSLLTHPNIPSPPSPWNLYHRLSSQISFQGTMPGNQSGFFWFKPLYWAVFYSANRISLNRTSTTSIHFHSTHIYPVSRQHTIEGIFGFQNSQISHHDYIKPEYISYYPIN</sequence>
<proteinExistence type="predicted"/>